<dbReference type="AlphaFoldDB" id="A0A0G1GIV1"/>
<dbReference type="Proteomes" id="UP000034894">
    <property type="component" value="Unassembled WGS sequence"/>
</dbReference>
<organism evidence="1 2">
    <name type="scientific">Candidatus Gottesmanbacteria bacterium GW2011_GWA2_43_14</name>
    <dbReference type="NCBI Taxonomy" id="1618443"/>
    <lineage>
        <taxon>Bacteria</taxon>
        <taxon>Candidatus Gottesmaniibacteriota</taxon>
    </lineage>
</organism>
<evidence type="ECO:0000313" key="1">
    <source>
        <dbReference type="EMBL" id="KKS98693.1"/>
    </source>
</evidence>
<sequence>MEFDLICPDLWLPQNLPRRNAICSDSKLKKMVDYSTKKIGKNLLDELKNAIKNVRGWGSVEIYVQDFKVTQITERNIKKTSHSIKDL</sequence>
<evidence type="ECO:0008006" key="3">
    <source>
        <dbReference type="Google" id="ProtNLM"/>
    </source>
</evidence>
<reference evidence="1 2" key="1">
    <citation type="journal article" date="2015" name="Nature">
        <title>rRNA introns, odd ribosomes, and small enigmatic genomes across a large radiation of phyla.</title>
        <authorList>
            <person name="Brown C.T."/>
            <person name="Hug L.A."/>
            <person name="Thomas B.C."/>
            <person name="Sharon I."/>
            <person name="Castelle C.J."/>
            <person name="Singh A."/>
            <person name="Wilkins M.J."/>
            <person name="Williams K.H."/>
            <person name="Banfield J.F."/>
        </authorList>
    </citation>
    <scope>NUCLEOTIDE SEQUENCE [LARGE SCALE GENOMIC DNA]</scope>
</reference>
<dbReference type="Pfam" id="PF10055">
    <property type="entry name" value="DUF2292"/>
    <property type="match status" value="1"/>
</dbReference>
<evidence type="ECO:0000313" key="2">
    <source>
        <dbReference type="Proteomes" id="UP000034894"/>
    </source>
</evidence>
<name>A0A0G1GIV1_9BACT</name>
<gene>
    <name evidence="1" type="ORF">UV73_C0001G0214</name>
</gene>
<proteinExistence type="predicted"/>
<comment type="caution">
    <text evidence="1">The sequence shown here is derived from an EMBL/GenBank/DDBJ whole genome shotgun (WGS) entry which is preliminary data.</text>
</comment>
<dbReference type="InterPro" id="IPR018743">
    <property type="entry name" value="DUF2292"/>
</dbReference>
<dbReference type="EMBL" id="LCFP01000001">
    <property type="protein sequence ID" value="KKS98693.1"/>
    <property type="molecule type" value="Genomic_DNA"/>
</dbReference>
<protein>
    <recommendedName>
        <fullName evidence="3">DUF2292 domain-containing protein</fullName>
    </recommendedName>
</protein>
<accession>A0A0G1GIV1</accession>
<dbReference type="STRING" id="1618443.UV73_C0001G0214"/>